<dbReference type="Proteomes" id="UP001230908">
    <property type="component" value="Unassembled WGS sequence"/>
</dbReference>
<comment type="caution">
    <text evidence="2">The sequence shown here is derived from an EMBL/GenBank/DDBJ whole genome shotgun (WGS) entry which is preliminary data.</text>
</comment>
<keyword evidence="3" id="KW-1185">Reference proteome</keyword>
<keyword evidence="1" id="KW-1133">Transmembrane helix</keyword>
<dbReference type="RefSeq" id="WP_308712320.1">
    <property type="nucleotide sequence ID" value="NZ_JAVHUY010000008.1"/>
</dbReference>
<reference evidence="2 3" key="1">
    <citation type="submission" date="2023-08" db="EMBL/GenBank/DDBJ databases">
        <title>Phytohabitans sansha sp. nov., isolated from marine sediment.</title>
        <authorList>
            <person name="Zhao Y."/>
            <person name="Yi K."/>
        </authorList>
    </citation>
    <scope>NUCLEOTIDE SEQUENCE [LARGE SCALE GENOMIC DNA]</scope>
    <source>
        <strain evidence="2 3">ZYX-F-186</strain>
    </source>
</reference>
<dbReference type="InterPro" id="IPR025495">
    <property type="entry name" value="DUF4386"/>
</dbReference>
<keyword evidence="1" id="KW-0472">Membrane</keyword>
<feature type="transmembrane region" description="Helical" evidence="1">
    <location>
        <begin position="161"/>
        <end position="182"/>
    </location>
</feature>
<feature type="transmembrane region" description="Helical" evidence="1">
    <location>
        <begin position="83"/>
        <end position="108"/>
    </location>
</feature>
<name>A0ABU0ZDB6_9ACTN</name>
<evidence type="ECO:0000256" key="1">
    <source>
        <dbReference type="SAM" id="Phobius"/>
    </source>
</evidence>
<sequence>MTPLRRTALVAGVLYLLTFASIPTLALYGPVREPDYIAGPGPDTGVIWGGVLEMIVALACIGTAVVLYPVLKRHDEGLALGFVGVRVLEAATIVAGIVTLMSVVTLRQAGVGPEGLVTGQALIALRDWTFLLGQGFLPAVNALLLGTALYRSRLVPRVLPLLGLAGVPLLVTSAAATMFGLWDQVSPASALLTVPIALWEVSLGVYLVVNGFKPAPIATAAAA</sequence>
<gene>
    <name evidence="2" type="ORF">RB614_11035</name>
</gene>
<organism evidence="2 3">
    <name type="scientific">Phytohabitans maris</name>
    <dbReference type="NCBI Taxonomy" id="3071409"/>
    <lineage>
        <taxon>Bacteria</taxon>
        <taxon>Bacillati</taxon>
        <taxon>Actinomycetota</taxon>
        <taxon>Actinomycetes</taxon>
        <taxon>Micromonosporales</taxon>
        <taxon>Micromonosporaceae</taxon>
    </lineage>
</organism>
<dbReference type="Pfam" id="PF14329">
    <property type="entry name" value="DUF4386"/>
    <property type="match status" value="1"/>
</dbReference>
<evidence type="ECO:0000313" key="3">
    <source>
        <dbReference type="Proteomes" id="UP001230908"/>
    </source>
</evidence>
<proteinExistence type="predicted"/>
<dbReference type="EMBL" id="JAVHUY010000008">
    <property type="protein sequence ID" value="MDQ7905055.1"/>
    <property type="molecule type" value="Genomic_DNA"/>
</dbReference>
<accession>A0ABU0ZDB6</accession>
<feature type="transmembrane region" description="Helical" evidence="1">
    <location>
        <begin position="188"/>
        <end position="209"/>
    </location>
</feature>
<protein>
    <submittedName>
        <fullName evidence="2">DUF4386 domain-containing protein</fullName>
    </submittedName>
</protein>
<evidence type="ECO:0000313" key="2">
    <source>
        <dbReference type="EMBL" id="MDQ7905055.1"/>
    </source>
</evidence>
<feature type="transmembrane region" description="Helical" evidence="1">
    <location>
        <begin position="128"/>
        <end position="149"/>
    </location>
</feature>
<feature type="transmembrane region" description="Helical" evidence="1">
    <location>
        <begin position="46"/>
        <end position="71"/>
    </location>
</feature>
<keyword evidence="1" id="KW-0812">Transmembrane</keyword>
<feature type="transmembrane region" description="Helical" evidence="1">
    <location>
        <begin position="7"/>
        <end position="26"/>
    </location>
</feature>